<evidence type="ECO:0000256" key="2">
    <source>
        <dbReference type="SAM" id="MobiDB-lite"/>
    </source>
</evidence>
<sequence>TRHILPNRRGTWSFSSDQSTMDPIPPPPYSETDIYSNTSSHPNLTPATSQADNHSVASHPQLSTASSIDDSVIYTPLHSPTASDHHESLQDGFGHVSTSSAAVYFESRPVHGQTPAQAVTYNITITSQTQPEELPYPPGWATKDVTEQDWQTFVNYLLPDHIAAVNNDVADRKLQQELMEESMHQLSLGRGDDKSRADISEVDAQLDPLRLPLLSRSTDSLSATFATIAEWNEGFFKPRGIEVVITEPDTQVAADEETMRMPGAWIPYDHEILGGPPRNSSRGRRGLFGSFRAFSGLEANSGNFRMGPIVADNEGLRIGKNGLVASANGLRMGNMFVADQTGLRLGGARGFVADGHGVSIGGRAFGRRDSNDHRHERHERGRGRGHRHGQHHRHRGRSASTSSSSSSSSGSDASDVESSVGSLPDYDDIQEQALPVARRSLVEWLNHPDQPINKDTVKDMKREMKTARTESPEQFQQDMVALRKEVRDLLKTFKEQKRVQKQQRRANLKAKRAVKRTQRKVRRDAKKEERKSRKDERKCKGKGESRRGPLWARSRDHLPMSTPAVSMPIRAPETPPSARGFPFGRAASVPFIKPPFSRPHGPAGTSAMHGGWPYTQGLSVPPIPGGYPGPGGPVSEGAEHLHIQALQMDSAAERKEAQAIAIRMAATAQGLGEKQKLKMMNEASTLEEDGEKYRREADRLRAEASHLDGELARELHEDNEEGQVSGVIQY</sequence>
<feature type="region of interest" description="Disordered" evidence="2">
    <location>
        <begin position="496"/>
        <end position="569"/>
    </location>
</feature>
<keyword evidence="4" id="KW-1185">Reference proteome</keyword>
<feature type="compositionally biased region" description="Basic residues" evidence="2">
    <location>
        <begin position="375"/>
        <end position="397"/>
    </location>
</feature>
<proteinExistence type="predicted"/>
<organism evidence="3 4">
    <name type="scientific">Lachnellula cervina</name>
    <dbReference type="NCBI Taxonomy" id="1316786"/>
    <lineage>
        <taxon>Eukaryota</taxon>
        <taxon>Fungi</taxon>
        <taxon>Dikarya</taxon>
        <taxon>Ascomycota</taxon>
        <taxon>Pezizomycotina</taxon>
        <taxon>Leotiomycetes</taxon>
        <taxon>Helotiales</taxon>
        <taxon>Lachnaceae</taxon>
        <taxon>Lachnellula</taxon>
    </lineage>
</organism>
<evidence type="ECO:0000256" key="1">
    <source>
        <dbReference type="SAM" id="Coils"/>
    </source>
</evidence>
<feature type="region of interest" description="Disordered" evidence="2">
    <location>
        <begin position="1"/>
        <end position="64"/>
    </location>
</feature>
<feature type="compositionally biased region" description="Basic residues" evidence="2">
    <location>
        <begin position="499"/>
        <end position="524"/>
    </location>
</feature>
<gene>
    <name evidence="3" type="ORF">LCER1_G001808</name>
</gene>
<keyword evidence="1" id="KW-0175">Coiled coil</keyword>
<evidence type="ECO:0000313" key="4">
    <source>
        <dbReference type="Proteomes" id="UP000481288"/>
    </source>
</evidence>
<dbReference type="EMBL" id="QGMG01000153">
    <property type="protein sequence ID" value="TVY56538.1"/>
    <property type="molecule type" value="Genomic_DNA"/>
</dbReference>
<dbReference type="OrthoDB" id="5408998at2759"/>
<reference evidence="3 4" key="1">
    <citation type="submission" date="2018-05" db="EMBL/GenBank/DDBJ databases">
        <title>Whole genome sequencing for identification of molecular markers to develop diagnostic detection tools for the regulated plant pathogen Lachnellula willkommii.</title>
        <authorList>
            <person name="Giroux E."/>
            <person name="Bilodeau G."/>
        </authorList>
    </citation>
    <scope>NUCLEOTIDE SEQUENCE [LARGE SCALE GENOMIC DNA]</scope>
    <source>
        <strain evidence="3 4">CBS 625.97</strain>
    </source>
</reference>
<feature type="non-terminal residue" evidence="3">
    <location>
        <position position="1"/>
    </location>
</feature>
<protein>
    <submittedName>
        <fullName evidence="3">Uncharacterized protein</fullName>
    </submittedName>
</protein>
<feature type="compositionally biased region" description="Basic and acidic residues" evidence="2">
    <location>
        <begin position="525"/>
        <end position="558"/>
    </location>
</feature>
<dbReference type="AlphaFoldDB" id="A0A7D8UV72"/>
<accession>A0A7D8UV72</accession>
<feature type="compositionally biased region" description="Low complexity" evidence="2">
    <location>
        <begin position="398"/>
        <end position="422"/>
    </location>
</feature>
<feature type="coiled-coil region" evidence="1">
    <location>
        <begin position="683"/>
        <end position="710"/>
    </location>
</feature>
<feature type="compositionally biased region" description="Polar residues" evidence="2">
    <location>
        <begin position="10"/>
        <end position="21"/>
    </location>
</feature>
<feature type="region of interest" description="Disordered" evidence="2">
    <location>
        <begin position="359"/>
        <end position="426"/>
    </location>
</feature>
<dbReference type="Proteomes" id="UP000481288">
    <property type="component" value="Unassembled WGS sequence"/>
</dbReference>
<feature type="compositionally biased region" description="Polar residues" evidence="2">
    <location>
        <begin position="33"/>
        <end position="64"/>
    </location>
</feature>
<name>A0A7D8UV72_9HELO</name>
<evidence type="ECO:0000313" key="3">
    <source>
        <dbReference type="EMBL" id="TVY56538.1"/>
    </source>
</evidence>
<comment type="caution">
    <text evidence="3">The sequence shown here is derived from an EMBL/GenBank/DDBJ whole genome shotgun (WGS) entry which is preliminary data.</text>
</comment>